<keyword evidence="2" id="KW-1185">Reference proteome</keyword>
<dbReference type="EMBL" id="NHYE01005403">
    <property type="protein sequence ID" value="PPQ73472.1"/>
    <property type="molecule type" value="Genomic_DNA"/>
</dbReference>
<protein>
    <submittedName>
        <fullName evidence="1">Uncharacterized protein</fullName>
    </submittedName>
</protein>
<accession>A0A409W4Q4</accession>
<evidence type="ECO:0000313" key="1">
    <source>
        <dbReference type="EMBL" id="PPQ73472.1"/>
    </source>
</evidence>
<comment type="caution">
    <text evidence="1">The sequence shown here is derived from an EMBL/GenBank/DDBJ whole genome shotgun (WGS) entry which is preliminary data.</text>
</comment>
<proteinExistence type="predicted"/>
<gene>
    <name evidence="1" type="ORF">CVT26_010171</name>
</gene>
<organism evidence="1 2">
    <name type="scientific">Gymnopilus dilepis</name>
    <dbReference type="NCBI Taxonomy" id="231916"/>
    <lineage>
        <taxon>Eukaryota</taxon>
        <taxon>Fungi</taxon>
        <taxon>Dikarya</taxon>
        <taxon>Basidiomycota</taxon>
        <taxon>Agaricomycotina</taxon>
        <taxon>Agaricomycetes</taxon>
        <taxon>Agaricomycetidae</taxon>
        <taxon>Agaricales</taxon>
        <taxon>Agaricineae</taxon>
        <taxon>Hymenogastraceae</taxon>
        <taxon>Gymnopilus</taxon>
    </lineage>
</organism>
<dbReference type="OrthoDB" id="2983156at2759"/>
<sequence length="278" mass="30245">MDNGKKLTSPSPNHYHELTESSRNVEQVHQEHHYSCVSLTSLVGGAVILRATDPSSKNNLGVNATLLLTFDDTPLKNGRIYVDYYPVAWRVATFPAQGMYAMTVSYQNQLAFIKPQVSGDIVVSVSTWVPIDVAQTTDLQTLPETGYAFTPPRNLPAGSRVIQAVNKTKSIQAIGIGFDNGKSFPPPTTLLFEGVGADSSVTAEFTPSLAAYVVSDYKQNEVLRGAIQSPVIWKQDIALLGQDSSFALTRDASGRYTLTPDRNLWKAADKGSMVHVLP</sequence>
<dbReference type="Proteomes" id="UP000284706">
    <property type="component" value="Unassembled WGS sequence"/>
</dbReference>
<evidence type="ECO:0000313" key="2">
    <source>
        <dbReference type="Proteomes" id="UP000284706"/>
    </source>
</evidence>
<name>A0A409W4Q4_9AGAR</name>
<reference evidence="1 2" key="1">
    <citation type="journal article" date="2018" name="Evol. Lett.">
        <title>Horizontal gene cluster transfer increased hallucinogenic mushroom diversity.</title>
        <authorList>
            <person name="Reynolds H.T."/>
            <person name="Vijayakumar V."/>
            <person name="Gluck-Thaler E."/>
            <person name="Korotkin H.B."/>
            <person name="Matheny P.B."/>
            <person name="Slot J.C."/>
        </authorList>
    </citation>
    <scope>NUCLEOTIDE SEQUENCE [LARGE SCALE GENOMIC DNA]</scope>
    <source>
        <strain evidence="1 2">SRW20</strain>
    </source>
</reference>
<dbReference type="InParanoid" id="A0A409W4Q4"/>
<dbReference type="AlphaFoldDB" id="A0A409W4Q4"/>